<sequence>MPIRTLLRVCTTRWWSSRSSKCCLDLRPRRLLRGQARSPRYGASFGIGAVPVGAGLPAKKATR</sequence>
<dbReference type="EMBL" id="WEIK01000014">
    <property type="protein sequence ID" value="MVF50821.1"/>
    <property type="molecule type" value="Genomic_DNA"/>
</dbReference>
<proteinExistence type="predicted"/>
<dbReference type="AlphaFoldDB" id="A0A7X3F3V7"/>
<name>A0A7X3F3V7_9PSED</name>
<evidence type="ECO:0000313" key="1">
    <source>
        <dbReference type="EMBL" id="MVF50821.1"/>
    </source>
</evidence>
<organism evidence="1 2">
    <name type="scientific">Pseudomonas monteilii</name>
    <dbReference type="NCBI Taxonomy" id="76759"/>
    <lineage>
        <taxon>Bacteria</taxon>
        <taxon>Pseudomonadati</taxon>
        <taxon>Pseudomonadota</taxon>
        <taxon>Gammaproteobacteria</taxon>
        <taxon>Pseudomonadales</taxon>
        <taxon>Pseudomonadaceae</taxon>
        <taxon>Pseudomonas</taxon>
    </lineage>
</organism>
<dbReference type="Proteomes" id="UP000440965">
    <property type="component" value="Unassembled WGS sequence"/>
</dbReference>
<comment type="caution">
    <text evidence="1">The sequence shown here is derived from an EMBL/GenBank/DDBJ whole genome shotgun (WGS) entry which is preliminary data.</text>
</comment>
<reference evidence="1 2" key="1">
    <citation type="submission" date="2019-10" db="EMBL/GenBank/DDBJ databases">
        <title>XDR Pseudomonas monteilii producing IMP-16 from LCR.</title>
        <authorList>
            <person name="Ballaben A."/>
            <person name="Doi Y."/>
        </authorList>
    </citation>
    <scope>NUCLEOTIDE SEQUENCE [LARGE SCALE GENOMIC DNA]</scope>
    <source>
        <strain evidence="1 2">597/14</strain>
    </source>
</reference>
<evidence type="ECO:0000313" key="2">
    <source>
        <dbReference type="Proteomes" id="UP000440965"/>
    </source>
</evidence>
<gene>
    <name evidence="1" type="ORF">F9Z43_16155</name>
</gene>
<protein>
    <submittedName>
        <fullName evidence="1">Uncharacterized protein</fullName>
    </submittedName>
</protein>
<accession>A0A7X3F3V7</accession>